<gene>
    <name evidence="1" type="ORF">ENW83_05250</name>
</gene>
<accession>A0A7J3SNY5</accession>
<name>A0A7J3SNY5_9CREN</name>
<dbReference type="AlphaFoldDB" id="A0A7J3SNY5"/>
<reference evidence="1" key="1">
    <citation type="journal article" date="2020" name="mSystems">
        <title>Genome- and Community-Level Interaction Insights into Carbon Utilization and Element Cycling Functions of Hydrothermarchaeota in Hydrothermal Sediment.</title>
        <authorList>
            <person name="Zhou Z."/>
            <person name="Liu Y."/>
            <person name="Xu W."/>
            <person name="Pan J."/>
            <person name="Luo Z.H."/>
            <person name="Li M."/>
        </authorList>
    </citation>
    <scope>NUCLEOTIDE SEQUENCE [LARGE SCALE GENOMIC DNA]</scope>
    <source>
        <strain evidence="1">SpSt-885</strain>
    </source>
</reference>
<organism evidence="1">
    <name type="scientific">Fervidicoccus fontis</name>
    <dbReference type="NCBI Taxonomy" id="683846"/>
    <lineage>
        <taxon>Archaea</taxon>
        <taxon>Thermoproteota</taxon>
        <taxon>Thermoprotei</taxon>
        <taxon>Fervidicoccales</taxon>
        <taxon>Fervidicoccaceae</taxon>
        <taxon>Fervidicoccus</taxon>
    </lineage>
</organism>
<dbReference type="EMBL" id="DTLS01000151">
    <property type="protein sequence ID" value="HGZ60589.1"/>
    <property type="molecule type" value="Genomic_DNA"/>
</dbReference>
<sequence>MRAIATVPEMIISRLRADDSRLIFLLAIEGEEYTSEAINDGTGLKLTLKCSCAQPNDEIEKILSMFGLGRAQLFFPRKPLEREDCISCSIAAILSSFYALKREVNIVNELNAPQELKAILASSLLGGMNIYSIGEKAPALLRYFYPHEALRVAVLYREPKTLEIIAPKSSIYDMIEGLSLIYAGESEAGAKAIIRASNAINASAQSGDRPSSLPLFPGEGKEYLLLPSSTTCSPYLMKLNAEASDYIKKQGRASISRLSRGATVLIG</sequence>
<proteinExistence type="predicted"/>
<protein>
    <submittedName>
        <fullName evidence="1">Uncharacterized protein</fullName>
    </submittedName>
</protein>
<evidence type="ECO:0000313" key="1">
    <source>
        <dbReference type="EMBL" id="HGZ60589.1"/>
    </source>
</evidence>
<comment type="caution">
    <text evidence="1">The sequence shown here is derived from an EMBL/GenBank/DDBJ whole genome shotgun (WGS) entry which is preliminary data.</text>
</comment>